<dbReference type="Pfam" id="PF22936">
    <property type="entry name" value="Pol_BBD"/>
    <property type="match status" value="1"/>
</dbReference>
<feature type="region of interest" description="Disordered" evidence="1">
    <location>
        <begin position="293"/>
        <end position="317"/>
    </location>
</feature>
<evidence type="ECO:0000313" key="3">
    <source>
        <dbReference type="EMBL" id="GEU35974.1"/>
    </source>
</evidence>
<dbReference type="InterPro" id="IPR054722">
    <property type="entry name" value="PolX-like_BBD"/>
</dbReference>
<gene>
    <name evidence="3" type="ORF">Tci_007952</name>
</gene>
<evidence type="ECO:0000256" key="1">
    <source>
        <dbReference type="SAM" id="MobiDB-lite"/>
    </source>
</evidence>
<proteinExistence type="predicted"/>
<name>A0A6L2JJZ7_TANCI</name>
<dbReference type="Pfam" id="PF14223">
    <property type="entry name" value="Retrotran_gag_2"/>
    <property type="match status" value="1"/>
</dbReference>
<organism evidence="3">
    <name type="scientific">Tanacetum cinerariifolium</name>
    <name type="common">Dalmatian daisy</name>
    <name type="synonym">Chrysanthemum cinerariifolium</name>
    <dbReference type="NCBI Taxonomy" id="118510"/>
    <lineage>
        <taxon>Eukaryota</taxon>
        <taxon>Viridiplantae</taxon>
        <taxon>Streptophyta</taxon>
        <taxon>Embryophyta</taxon>
        <taxon>Tracheophyta</taxon>
        <taxon>Spermatophyta</taxon>
        <taxon>Magnoliopsida</taxon>
        <taxon>eudicotyledons</taxon>
        <taxon>Gunneridae</taxon>
        <taxon>Pentapetalae</taxon>
        <taxon>asterids</taxon>
        <taxon>campanulids</taxon>
        <taxon>Asterales</taxon>
        <taxon>Asteraceae</taxon>
        <taxon>Asteroideae</taxon>
        <taxon>Anthemideae</taxon>
        <taxon>Anthemidinae</taxon>
        <taxon>Tanacetum</taxon>
    </lineage>
</organism>
<feature type="domain" description="Retrovirus-related Pol polyprotein from transposon TNT 1-94-like beta-barrel" evidence="2">
    <location>
        <begin position="173"/>
        <end position="205"/>
    </location>
</feature>
<reference evidence="3" key="1">
    <citation type="journal article" date="2019" name="Sci. Rep.">
        <title>Draft genome of Tanacetum cinerariifolium, the natural source of mosquito coil.</title>
        <authorList>
            <person name="Yamashiro T."/>
            <person name="Shiraishi A."/>
            <person name="Satake H."/>
            <person name="Nakayama K."/>
        </authorList>
    </citation>
    <scope>NUCLEOTIDE SEQUENCE</scope>
</reference>
<dbReference type="AlphaFoldDB" id="A0A6L2JJZ7"/>
<dbReference type="PANTHER" id="PTHR34676:SF8">
    <property type="entry name" value="TRANSMEMBRANE PROTEIN"/>
    <property type="match status" value="1"/>
</dbReference>
<sequence>MKESLCVKSLRVYDIHSYQSSRSQVKDCKIDLLTQQYKNISISDEETIDSSFTRFYANVTNLKSLDQNDSSKNIVRKFLHALPLKWRAKVTAIEESKDLATLPLDELNGNLKVYEMILDNDGVASKTTNEKAFVGGSWIDNEDDNEPQKDAICLMVIDSQEVFLKCDLQLDDWILDSGCTNHMTENRRLFISYKAYDGGHVVFRSKGYPKSVKEARGHPIKQVIGALNEMKLSNDSHPYNVEMYINDEEDDGVNMIIPQTPNHRLETSGERSKRSTCKDIYFLPLQRYLPSHGSKIEEKEESSDIKKDTKSSDIKGKACEHETNIGEEEEWMKYKQPLDLVDVHDELVYESLIEKMPRRNFIAKACIDLDLPMNLMSLAYYNTIRSQGYEHRGVNFVEIRMDMHMFVGNMNYVMDFTILKNVEAIIDPRIKEVTFEIPYKDSEMDDLNSEGYSLLASRIILSDDDVRKRCERAWDLESGFYKGVEKLGPLYNRDIERIDLEIPFGDGSSSMDKGVT</sequence>
<protein>
    <submittedName>
        <fullName evidence="3">UBN2 domain-containing protein</fullName>
    </submittedName>
</protein>
<evidence type="ECO:0000259" key="2">
    <source>
        <dbReference type="Pfam" id="PF22936"/>
    </source>
</evidence>
<accession>A0A6L2JJZ7</accession>
<comment type="caution">
    <text evidence="3">The sequence shown here is derived from an EMBL/GenBank/DDBJ whole genome shotgun (WGS) entry which is preliminary data.</text>
</comment>
<feature type="compositionally biased region" description="Basic and acidic residues" evidence="1">
    <location>
        <begin position="294"/>
        <end position="317"/>
    </location>
</feature>
<dbReference type="PANTHER" id="PTHR34676">
    <property type="entry name" value="DUF4219 DOMAIN-CONTAINING PROTEIN-RELATED"/>
    <property type="match status" value="1"/>
</dbReference>
<dbReference type="EMBL" id="BKCJ010000754">
    <property type="protein sequence ID" value="GEU35974.1"/>
    <property type="molecule type" value="Genomic_DNA"/>
</dbReference>